<keyword evidence="2" id="KW-1185">Reference proteome</keyword>
<protein>
    <submittedName>
        <fullName evidence="1">Uncharacterized protein</fullName>
    </submittedName>
</protein>
<gene>
    <name evidence="1" type="ORF">L0M14_20355</name>
</gene>
<accession>A0ABY3SGK1</accession>
<dbReference type="EMBL" id="CP090978">
    <property type="protein sequence ID" value="UJF32067.1"/>
    <property type="molecule type" value="Genomic_DNA"/>
</dbReference>
<name>A0ABY3SGK1_9BACL</name>
<evidence type="ECO:0000313" key="2">
    <source>
        <dbReference type="Proteomes" id="UP001649230"/>
    </source>
</evidence>
<sequence length="56" mass="6618">MAIYQVDYTVNKQSKLGMIEIPEVKNEIELLREIKDALSYLENVAMVDIRVKGYWR</sequence>
<dbReference type="RefSeq" id="WP_235118412.1">
    <property type="nucleotide sequence ID" value="NZ_CP090978.1"/>
</dbReference>
<proteinExistence type="predicted"/>
<organism evidence="1 2">
    <name type="scientific">Paenibacillus hexagrammi</name>
    <dbReference type="NCBI Taxonomy" id="2908839"/>
    <lineage>
        <taxon>Bacteria</taxon>
        <taxon>Bacillati</taxon>
        <taxon>Bacillota</taxon>
        <taxon>Bacilli</taxon>
        <taxon>Bacillales</taxon>
        <taxon>Paenibacillaceae</taxon>
        <taxon>Paenibacillus</taxon>
    </lineage>
</organism>
<reference evidence="1 2" key="1">
    <citation type="journal article" date="2024" name="Int. J. Syst. Evol. Microbiol.">
        <title>Paenibacillus hexagrammi sp. nov., a novel bacterium isolated from the gut content of Hexagrammos agrammus.</title>
        <authorList>
            <person name="Jung H.K."/>
            <person name="Kim D.G."/>
            <person name="Zin H."/>
            <person name="Park J."/>
            <person name="Jung H."/>
            <person name="Kim Y.O."/>
            <person name="Kong H.J."/>
            <person name="Kim J.W."/>
            <person name="Kim Y.S."/>
        </authorList>
    </citation>
    <scope>NUCLEOTIDE SEQUENCE [LARGE SCALE GENOMIC DNA]</scope>
    <source>
        <strain evidence="1 2">YPD9-1</strain>
    </source>
</reference>
<dbReference type="Proteomes" id="UP001649230">
    <property type="component" value="Chromosome"/>
</dbReference>
<evidence type="ECO:0000313" key="1">
    <source>
        <dbReference type="EMBL" id="UJF32067.1"/>
    </source>
</evidence>